<dbReference type="RefSeq" id="WP_344855207.1">
    <property type="nucleotide sequence ID" value="NZ_BAAAZN010000001.1"/>
</dbReference>
<dbReference type="InterPro" id="IPR005624">
    <property type="entry name" value="PduO/GlcC-like"/>
</dbReference>
<comment type="caution">
    <text evidence="1">The sequence shown here is derived from an EMBL/GenBank/DDBJ whole genome shotgun (WGS) entry which is preliminary data.</text>
</comment>
<name>A0ABP6V220_9PSEU</name>
<evidence type="ECO:0000313" key="2">
    <source>
        <dbReference type="Proteomes" id="UP001500689"/>
    </source>
</evidence>
<evidence type="ECO:0008006" key="3">
    <source>
        <dbReference type="Google" id="ProtNLM"/>
    </source>
</evidence>
<evidence type="ECO:0000313" key="1">
    <source>
        <dbReference type="EMBL" id="GAA3526855.1"/>
    </source>
</evidence>
<organism evidence="1 2">
    <name type="scientific">Amycolatopsis ultiminotia</name>
    <dbReference type="NCBI Taxonomy" id="543629"/>
    <lineage>
        <taxon>Bacteria</taxon>
        <taxon>Bacillati</taxon>
        <taxon>Actinomycetota</taxon>
        <taxon>Actinomycetes</taxon>
        <taxon>Pseudonocardiales</taxon>
        <taxon>Pseudonocardiaceae</taxon>
        <taxon>Amycolatopsis</taxon>
    </lineage>
</organism>
<dbReference type="SUPFAM" id="SSF143744">
    <property type="entry name" value="GlcG-like"/>
    <property type="match status" value="1"/>
</dbReference>
<sequence>MTDVVRQIPSISGAAARRVLQAAIAAAEAAEQPSAIAVVDASGNLSAFARLDGAALQAAQLAQDKAYTAAGFGLPSGQWHEFLQQDAPLATGAPTGIDRFVPFGGGLPLSVAGQVVGGIGVSGGHWSGDDQIAQAGAAAIEAAQ</sequence>
<dbReference type="EMBL" id="BAAAZN010000001">
    <property type="protein sequence ID" value="GAA3526855.1"/>
    <property type="molecule type" value="Genomic_DNA"/>
</dbReference>
<dbReference type="Gene3D" id="3.30.450.150">
    <property type="entry name" value="Haem-degrading domain"/>
    <property type="match status" value="1"/>
</dbReference>
<accession>A0ABP6V220</accession>
<reference evidence="2" key="1">
    <citation type="journal article" date="2019" name="Int. J. Syst. Evol. Microbiol.">
        <title>The Global Catalogue of Microorganisms (GCM) 10K type strain sequencing project: providing services to taxonomists for standard genome sequencing and annotation.</title>
        <authorList>
            <consortium name="The Broad Institute Genomics Platform"/>
            <consortium name="The Broad Institute Genome Sequencing Center for Infectious Disease"/>
            <person name="Wu L."/>
            <person name="Ma J."/>
        </authorList>
    </citation>
    <scope>NUCLEOTIDE SEQUENCE [LARGE SCALE GENOMIC DNA]</scope>
    <source>
        <strain evidence="2">JCM 16898</strain>
    </source>
</reference>
<dbReference type="Pfam" id="PF03928">
    <property type="entry name" value="HbpS-like"/>
    <property type="match status" value="1"/>
</dbReference>
<protein>
    <recommendedName>
        <fullName evidence="3">Heme-binding protein</fullName>
    </recommendedName>
</protein>
<dbReference type="Proteomes" id="UP001500689">
    <property type="component" value="Unassembled WGS sequence"/>
</dbReference>
<dbReference type="InterPro" id="IPR052517">
    <property type="entry name" value="GlcG_carb_metab_protein"/>
</dbReference>
<proteinExistence type="predicted"/>
<keyword evidence="2" id="KW-1185">Reference proteome</keyword>
<dbReference type="InterPro" id="IPR038084">
    <property type="entry name" value="PduO/GlcC-like_sf"/>
</dbReference>
<dbReference type="PANTHER" id="PTHR34309:SF1">
    <property type="entry name" value="PROTEIN GLCG"/>
    <property type="match status" value="1"/>
</dbReference>
<gene>
    <name evidence="1" type="ORF">GCM10022222_07300</name>
</gene>
<dbReference type="PANTHER" id="PTHR34309">
    <property type="entry name" value="SLR1406 PROTEIN"/>
    <property type="match status" value="1"/>
</dbReference>